<dbReference type="AlphaFoldDB" id="A0A318Y329"/>
<evidence type="ECO:0000256" key="1">
    <source>
        <dbReference type="SAM" id="Phobius"/>
    </source>
</evidence>
<evidence type="ECO:0000313" key="3">
    <source>
        <dbReference type="Proteomes" id="UP000247647"/>
    </source>
</evidence>
<gene>
    <name evidence="2" type="ORF">BO87DRAFT_243316</name>
</gene>
<name>A0A318Y329_ASPNB</name>
<keyword evidence="3" id="KW-1185">Reference proteome</keyword>
<accession>A0A318Y329</accession>
<protein>
    <submittedName>
        <fullName evidence="2">Uncharacterized protein</fullName>
    </submittedName>
</protein>
<organism evidence="2 3">
    <name type="scientific">Aspergillus neoniger (strain CBS 115656)</name>
    <dbReference type="NCBI Taxonomy" id="1448310"/>
    <lineage>
        <taxon>Eukaryota</taxon>
        <taxon>Fungi</taxon>
        <taxon>Dikarya</taxon>
        <taxon>Ascomycota</taxon>
        <taxon>Pezizomycotina</taxon>
        <taxon>Eurotiomycetes</taxon>
        <taxon>Eurotiomycetidae</taxon>
        <taxon>Eurotiales</taxon>
        <taxon>Aspergillaceae</taxon>
        <taxon>Aspergillus</taxon>
        <taxon>Aspergillus subgen. Circumdati</taxon>
    </lineage>
</organism>
<keyword evidence="1" id="KW-0472">Membrane</keyword>
<feature type="transmembrane region" description="Helical" evidence="1">
    <location>
        <begin position="55"/>
        <end position="74"/>
    </location>
</feature>
<keyword evidence="1" id="KW-1133">Transmembrane helix</keyword>
<dbReference type="RefSeq" id="XP_025473622.1">
    <property type="nucleotide sequence ID" value="XM_025618857.1"/>
</dbReference>
<dbReference type="GeneID" id="37121313"/>
<reference evidence="2" key="1">
    <citation type="submission" date="2016-12" db="EMBL/GenBank/DDBJ databases">
        <title>The genomes of Aspergillus section Nigri reveals drivers in fungal speciation.</title>
        <authorList>
            <consortium name="DOE Joint Genome Institute"/>
            <person name="Vesth T.C."/>
            <person name="Nybo J."/>
            <person name="Theobald S."/>
            <person name="Brandl J."/>
            <person name="Frisvad J.C."/>
            <person name="Nielsen K.F."/>
            <person name="Lyhne E.K."/>
            <person name="Kogle M.E."/>
            <person name="Kuo A."/>
            <person name="Riley R."/>
            <person name="Clum A."/>
            <person name="Nolan M."/>
            <person name="Lipzen A."/>
            <person name="Salamov A."/>
            <person name="Henrissat B."/>
            <person name="Wiebenga A."/>
            <person name="De Vries R.P."/>
            <person name="Grigoriev I.V."/>
            <person name="Mortensen U.H."/>
            <person name="Andersen M.R."/>
            <person name="Baker S.E."/>
        </authorList>
    </citation>
    <scope>NUCLEOTIDE SEQUENCE [LARGE SCALE GENOMIC DNA]</scope>
    <source>
        <strain evidence="2">CBS 115656</strain>
    </source>
</reference>
<keyword evidence="1" id="KW-0812">Transmembrane</keyword>
<sequence>MLIVIAQLASDTCFRITPYGTTVDKQVMTSSRAVLWTSCNRWLRSRGKCSSMVHFFFYLLYFFLLDLLCTARYIHFLSSCTSLTISFRSTWTGLVSSSNGWQARDWTTNMEEESFRPLRLTNASMILSMEMKAKLEYMHQRTPDGRITMRDHLLHRG</sequence>
<evidence type="ECO:0000313" key="2">
    <source>
        <dbReference type="EMBL" id="PYH28144.1"/>
    </source>
</evidence>
<proteinExistence type="predicted"/>
<dbReference type="Proteomes" id="UP000247647">
    <property type="component" value="Unassembled WGS sequence"/>
</dbReference>
<dbReference type="EMBL" id="KZ821541">
    <property type="protein sequence ID" value="PYH28144.1"/>
    <property type="molecule type" value="Genomic_DNA"/>
</dbReference>